<dbReference type="STRING" id="694429.Pyrfu_0487"/>
<accession>G0EGI4</accession>
<name>G0EGI4_PYRF1</name>
<reference evidence="2 3" key="1">
    <citation type="journal article" date="2011" name="Stand. Genomic Sci.">
        <title>Complete genome sequence of the hyperthermophilic chemolithoautotroph Pyrolobus fumarii type strain (1A).</title>
        <authorList>
            <person name="Anderson I."/>
            <person name="Goker M."/>
            <person name="Nolan M."/>
            <person name="Lucas S."/>
            <person name="Hammon N."/>
            <person name="Deshpande S."/>
            <person name="Cheng J.F."/>
            <person name="Tapia R."/>
            <person name="Han C."/>
            <person name="Goodwin L."/>
            <person name="Pitluck S."/>
            <person name="Huntemann M."/>
            <person name="Liolios K."/>
            <person name="Ivanova N."/>
            <person name="Pagani I."/>
            <person name="Mavromatis K."/>
            <person name="Ovchinikova G."/>
            <person name="Pati A."/>
            <person name="Chen A."/>
            <person name="Palaniappan K."/>
            <person name="Land M."/>
            <person name="Hauser L."/>
            <person name="Brambilla E.M."/>
            <person name="Huber H."/>
            <person name="Yasawong M."/>
            <person name="Rohde M."/>
            <person name="Spring S."/>
            <person name="Abt B."/>
            <person name="Sikorski J."/>
            <person name="Wirth R."/>
            <person name="Detter J.C."/>
            <person name="Woyke T."/>
            <person name="Bristow J."/>
            <person name="Eisen J.A."/>
            <person name="Markowitz V."/>
            <person name="Hugenholtz P."/>
            <person name="Kyrpides N.C."/>
            <person name="Klenk H.P."/>
            <person name="Lapidus A."/>
        </authorList>
    </citation>
    <scope>NUCLEOTIDE SEQUENCE [LARGE SCALE GENOMIC DNA]</scope>
    <source>
        <strain evidence="3">DSM 11204 / 1A</strain>
    </source>
</reference>
<dbReference type="PANTHER" id="PTHR34301">
    <property type="entry name" value="DNA-BINDING PROTEIN-RELATED"/>
    <property type="match status" value="1"/>
</dbReference>
<dbReference type="SUPFAM" id="SSF52540">
    <property type="entry name" value="P-loop containing nucleoside triphosphate hydrolases"/>
    <property type="match status" value="1"/>
</dbReference>
<dbReference type="InterPro" id="IPR011579">
    <property type="entry name" value="ATPase_dom"/>
</dbReference>
<dbReference type="InterPro" id="IPR027417">
    <property type="entry name" value="P-loop_NTPase"/>
</dbReference>
<dbReference type="eggNOG" id="arCOG03409">
    <property type="taxonomic scope" value="Archaea"/>
</dbReference>
<gene>
    <name evidence="2" type="ordered locus">Pyrfu_0487</name>
</gene>
<dbReference type="InterPro" id="IPR003593">
    <property type="entry name" value="AAA+_ATPase"/>
</dbReference>
<dbReference type="GO" id="GO:0005524">
    <property type="term" value="F:ATP binding"/>
    <property type="evidence" value="ECO:0007669"/>
    <property type="project" value="InterPro"/>
</dbReference>
<evidence type="ECO:0000313" key="3">
    <source>
        <dbReference type="Proteomes" id="UP000001037"/>
    </source>
</evidence>
<proteinExistence type="predicted"/>
<dbReference type="HOGENOM" id="CLU_705180_0_0_2"/>
<keyword evidence="3" id="KW-1185">Reference proteome</keyword>
<dbReference type="InParanoid" id="G0EGI4"/>
<evidence type="ECO:0000313" key="2">
    <source>
        <dbReference type="EMBL" id="AEM38358.1"/>
    </source>
</evidence>
<dbReference type="SMART" id="SM00382">
    <property type="entry name" value="AAA"/>
    <property type="match status" value="1"/>
</dbReference>
<dbReference type="Gene3D" id="3.40.50.300">
    <property type="entry name" value="P-loop containing nucleotide triphosphate hydrolases"/>
    <property type="match status" value="1"/>
</dbReference>
<dbReference type="KEGG" id="pfm:Pyrfu_0487"/>
<dbReference type="EMBL" id="CP002838">
    <property type="protein sequence ID" value="AEM38358.1"/>
    <property type="molecule type" value="Genomic_DNA"/>
</dbReference>
<evidence type="ECO:0000259" key="1">
    <source>
        <dbReference type="SMART" id="SM00382"/>
    </source>
</evidence>
<sequence>MEMVAVYVDRGYRTGLGTAFYDRLVELERLDKLVFSHRTVIVYGPRGVGKSELVRYWLRGLQERGRIAAVYVDARRLRGQHLVRALETRGLLVDKKNLAERLLEVLKDLDDRSTGLLQLTYHAIDVLIDVIREYASTRIILFIDEFHLLPRYMHKSDPASKYLDALDDLEALAGLLAKDPHYSNITIVLTVSEGFTATDLVLSKLHGYSTAWMLVEHLDVDHFRALYKEYVSLKSCGVDVDEVLGLVGGTPGYLPELCMLDRNTVVEERVPMWIAEVETGLSRARNVLSAEIFRRELEPREVIRLAYELINNDIAPLREPHLHALGQILTTYNIVYPVYPRGRDGIRYKPQYPVYRTVIELGYREGVETLLDLDPHRVYQEAVAKLHGHKP</sequence>
<dbReference type="OrthoDB" id="270161at2157"/>
<protein>
    <submittedName>
        <fullName evidence="2">AAA ATPase</fullName>
    </submittedName>
</protein>
<organism evidence="2 3">
    <name type="scientific">Pyrolobus fumarii (strain DSM 11204 / 1A)</name>
    <dbReference type="NCBI Taxonomy" id="694429"/>
    <lineage>
        <taxon>Archaea</taxon>
        <taxon>Thermoproteota</taxon>
        <taxon>Thermoprotei</taxon>
        <taxon>Desulfurococcales</taxon>
        <taxon>Pyrodictiaceae</taxon>
        <taxon>Pyrolobus</taxon>
    </lineage>
</organism>
<feature type="domain" description="AAA+ ATPase" evidence="1">
    <location>
        <begin position="36"/>
        <end position="206"/>
    </location>
</feature>
<dbReference type="Proteomes" id="UP000001037">
    <property type="component" value="Chromosome"/>
</dbReference>
<dbReference type="AlphaFoldDB" id="G0EGI4"/>
<dbReference type="PANTHER" id="PTHR34301:SF8">
    <property type="entry name" value="ATPASE DOMAIN-CONTAINING PROTEIN"/>
    <property type="match status" value="1"/>
</dbReference>
<dbReference type="Pfam" id="PF01637">
    <property type="entry name" value="ATPase_2"/>
    <property type="match status" value="1"/>
</dbReference>